<dbReference type="Proteomes" id="UP000610373">
    <property type="component" value="Unassembled WGS sequence"/>
</dbReference>
<dbReference type="EMBL" id="CAJHIO010000042">
    <property type="protein sequence ID" value="CAD6493843.1"/>
    <property type="molecule type" value="Genomic_DNA"/>
</dbReference>
<protein>
    <submittedName>
        <fullName evidence="1">Uncharacterized protein</fullName>
    </submittedName>
</protein>
<accession>A0A811TDV0</accession>
<organism evidence="1 2">
    <name type="scientific">Candidatus Argoarchaeum ethanivorans</name>
    <dbReference type="NCBI Taxonomy" id="2608793"/>
    <lineage>
        <taxon>Archaea</taxon>
        <taxon>Methanobacteriati</taxon>
        <taxon>Methanobacteriota</taxon>
        <taxon>Stenosarchaea group</taxon>
        <taxon>Methanomicrobia</taxon>
        <taxon>Methanosarcinales</taxon>
        <taxon>Methanosarcinales incertae sedis</taxon>
        <taxon>GOM Arc I cluster</taxon>
        <taxon>Candidatus Argoarchaeum</taxon>
    </lineage>
</organism>
<proteinExistence type="predicted"/>
<evidence type="ECO:0000313" key="2">
    <source>
        <dbReference type="Proteomes" id="UP000610373"/>
    </source>
</evidence>
<evidence type="ECO:0000313" key="1">
    <source>
        <dbReference type="EMBL" id="CAD6493843.1"/>
    </source>
</evidence>
<reference evidence="1" key="1">
    <citation type="submission" date="2020-10" db="EMBL/GenBank/DDBJ databases">
        <authorList>
            <person name="Hahn C.J."/>
            <person name="Laso-Perez R."/>
            <person name="Vulcano F."/>
            <person name="Vaziourakis K.-M."/>
            <person name="Stokke R."/>
            <person name="Steen I.H."/>
            <person name="Teske A."/>
            <person name="Boetius A."/>
            <person name="Liebeke M."/>
            <person name="Amann R."/>
            <person name="Knittel K."/>
        </authorList>
    </citation>
    <scope>NUCLEOTIDE SEQUENCE</scope>
    <source>
        <strain evidence="1">Gfbio:e3339647-f889-4370-9287-4fb5cb688e4c:AG392O15_GoMArc1</strain>
    </source>
</reference>
<dbReference type="AlphaFoldDB" id="A0A811TDV0"/>
<name>A0A811TDV0_9EURY</name>
<gene>
    <name evidence="1" type="ORF">CHKLHMKO_00546</name>
</gene>
<sequence length="42" mass="4655">MSNMSQITDHTLLPAGRAVVVSHGVNSRDDIVDEFEMVLEKI</sequence>
<comment type="caution">
    <text evidence="1">The sequence shown here is derived from an EMBL/GenBank/DDBJ whole genome shotgun (WGS) entry which is preliminary data.</text>
</comment>